<organism evidence="1 2">
    <name type="scientific">Svornostia abyssi</name>
    <dbReference type="NCBI Taxonomy" id="2898438"/>
    <lineage>
        <taxon>Bacteria</taxon>
        <taxon>Bacillati</taxon>
        <taxon>Actinomycetota</taxon>
        <taxon>Thermoleophilia</taxon>
        <taxon>Solirubrobacterales</taxon>
        <taxon>Baekduiaceae</taxon>
        <taxon>Svornostia</taxon>
    </lineage>
</organism>
<keyword evidence="2" id="KW-1185">Reference proteome</keyword>
<reference evidence="2" key="1">
    <citation type="submission" date="2021-11" db="EMBL/GenBank/DDBJ databases">
        <title>Cultivation dependent microbiological survey of springs from the worlds oldest radium mine currently devoted to the extraction of radon-saturated water.</title>
        <authorList>
            <person name="Kapinusova G."/>
            <person name="Smrhova T."/>
            <person name="Strejcek M."/>
            <person name="Suman J."/>
            <person name="Jani K."/>
            <person name="Pajer P."/>
            <person name="Uhlik O."/>
        </authorList>
    </citation>
    <scope>NUCLEOTIDE SEQUENCE [LARGE SCALE GENOMIC DNA]</scope>
    <source>
        <strain evidence="2">J379</strain>
    </source>
</reference>
<evidence type="ECO:0000313" key="2">
    <source>
        <dbReference type="Proteomes" id="UP001058860"/>
    </source>
</evidence>
<dbReference type="RefSeq" id="WP_353865215.1">
    <property type="nucleotide sequence ID" value="NZ_CP088295.1"/>
</dbReference>
<proteinExistence type="predicted"/>
<sequence>MRIEGTPAPVLIDVTTANLDETQSTLTLALPAGVRGEDLLSLRLRLGGDDPSTDWVRSTLCPNGAWSLAASLIGDAGIVGSGTSSIGCRPPRRAQLGKITPTFSLSQVRRNGKLSPLRLDAATLPAGLPADGTVHVTCRAGCRGSWRQRVNAGGPTVVRVRPGIRVSTPGLRLQVAVASPSLRGTFLVIAFTRGANGRPNGWKGTARGCLRLGSAPARMPCPT</sequence>
<dbReference type="EMBL" id="CP088295">
    <property type="protein sequence ID" value="UUY04735.1"/>
    <property type="molecule type" value="Genomic_DNA"/>
</dbReference>
<accession>A0ABY5PJN2</accession>
<name>A0ABY5PJN2_9ACTN</name>
<evidence type="ECO:0000313" key="1">
    <source>
        <dbReference type="EMBL" id="UUY04735.1"/>
    </source>
</evidence>
<gene>
    <name evidence="1" type="ORF">LRS13_04175</name>
</gene>
<dbReference type="Proteomes" id="UP001058860">
    <property type="component" value="Chromosome"/>
</dbReference>
<protein>
    <submittedName>
        <fullName evidence="1">Uncharacterized protein</fullName>
    </submittedName>
</protein>